<dbReference type="Pfam" id="PF02493">
    <property type="entry name" value="MORN"/>
    <property type="match status" value="6"/>
</dbReference>
<keyword evidence="7" id="KW-1185">Reference proteome</keyword>
<evidence type="ECO:0000256" key="2">
    <source>
        <dbReference type="ARBA" id="ARBA00022737"/>
    </source>
</evidence>
<evidence type="ECO:0000256" key="1">
    <source>
        <dbReference type="ARBA" id="ARBA00004218"/>
    </source>
</evidence>
<dbReference type="PANTHER" id="PTHR46511:SF1">
    <property type="entry name" value="MORN REPEAT-CONTAINING PROTEIN 3"/>
    <property type="match status" value="1"/>
</dbReference>
<comment type="function">
    <text evidence="5">Assembles a suppression complex (suppresome) by tethering SIRT1 and MDM2 to regulate composite modifications of p53/TP53. Confers both deacetylation-mediated functional inactivation, by SIRT1, and ubiquitination-dependent degradation, by MDM2, of p53/TP53, promoting a proliferative and cell survival behaviors. May play a role in the regulation of spermatogenesis.</text>
</comment>
<dbReference type="SMART" id="SM00698">
    <property type="entry name" value="MORN"/>
    <property type="match status" value="6"/>
</dbReference>
<keyword evidence="2" id="KW-0677">Repeat</keyword>
<evidence type="ECO:0000313" key="6">
    <source>
        <dbReference type="EMBL" id="CAH1987340.1"/>
    </source>
</evidence>
<proteinExistence type="predicted"/>
<evidence type="ECO:0000313" key="7">
    <source>
        <dbReference type="Proteomes" id="UP001152888"/>
    </source>
</evidence>
<dbReference type="PANTHER" id="PTHR46511">
    <property type="entry name" value="MORN REPEAT-CONTAINING PROTEIN 3"/>
    <property type="match status" value="1"/>
</dbReference>
<dbReference type="GO" id="GO:0001669">
    <property type="term" value="C:acrosomal vesicle"/>
    <property type="evidence" value="ECO:0007669"/>
    <property type="project" value="UniProtKB-SubCell"/>
</dbReference>
<keyword evidence="3" id="KW-0968">Cytoplasmic vesicle</keyword>
<reference evidence="6" key="1">
    <citation type="submission" date="2022-03" db="EMBL/GenBank/DDBJ databases">
        <authorList>
            <person name="Sayadi A."/>
        </authorList>
    </citation>
    <scope>NUCLEOTIDE SEQUENCE</scope>
</reference>
<protein>
    <recommendedName>
        <fullName evidence="4">MORN repeat-containing protein 3</fullName>
    </recommendedName>
</protein>
<dbReference type="Proteomes" id="UP001152888">
    <property type="component" value="Unassembled WGS sequence"/>
</dbReference>
<sequence length="259" mass="29967">MPFLKKHSTQLSRSRRLENTTKKNGLRHKIFSVNGDTYVGEWQNDQRTGKGVKRTFANQRLYEGDFVDNVRHGFGVLADKISGVDVYELYYVGEWFNGMMEGFGRWVMKGKGLYLGEFHRGKRHGYGKMWYDDGAYYEGEWIKGKRQGLGMLIYVNGNRYEGNFLNDLKHGKGRFFFLSVGQLQDGVWSDDTCIFSQLYNLPYRQTAKRPTVFPLPKLCLVNPDAVCQEQEFKALQGTSECYQDTEVMSFLSFKMGSSF</sequence>
<name>A0A9P0PIS3_ACAOB</name>
<evidence type="ECO:0000256" key="4">
    <source>
        <dbReference type="ARBA" id="ARBA00039854"/>
    </source>
</evidence>
<accession>A0A9P0PIS3</accession>
<comment type="caution">
    <text evidence="6">The sequence shown here is derived from an EMBL/GenBank/DDBJ whole genome shotgun (WGS) entry which is preliminary data.</text>
</comment>
<evidence type="ECO:0000256" key="3">
    <source>
        <dbReference type="ARBA" id="ARBA00023329"/>
    </source>
</evidence>
<dbReference type="InterPro" id="IPR052472">
    <property type="entry name" value="MORN3"/>
</dbReference>
<dbReference type="OrthoDB" id="270720at2759"/>
<dbReference type="AlphaFoldDB" id="A0A9P0PIS3"/>
<gene>
    <name evidence="6" type="ORF">ACAOBT_LOCUS17797</name>
</gene>
<organism evidence="6 7">
    <name type="scientific">Acanthoscelides obtectus</name>
    <name type="common">Bean weevil</name>
    <name type="synonym">Bruchus obtectus</name>
    <dbReference type="NCBI Taxonomy" id="200917"/>
    <lineage>
        <taxon>Eukaryota</taxon>
        <taxon>Metazoa</taxon>
        <taxon>Ecdysozoa</taxon>
        <taxon>Arthropoda</taxon>
        <taxon>Hexapoda</taxon>
        <taxon>Insecta</taxon>
        <taxon>Pterygota</taxon>
        <taxon>Neoptera</taxon>
        <taxon>Endopterygota</taxon>
        <taxon>Coleoptera</taxon>
        <taxon>Polyphaga</taxon>
        <taxon>Cucujiformia</taxon>
        <taxon>Chrysomeloidea</taxon>
        <taxon>Chrysomelidae</taxon>
        <taxon>Bruchinae</taxon>
        <taxon>Bruchini</taxon>
        <taxon>Acanthoscelides</taxon>
    </lineage>
</organism>
<evidence type="ECO:0000256" key="5">
    <source>
        <dbReference type="ARBA" id="ARBA00045851"/>
    </source>
</evidence>
<dbReference type="SUPFAM" id="SSF82185">
    <property type="entry name" value="Histone H3 K4-specific methyltransferase SET7/9 N-terminal domain"/>
    <property type="match status" value="2"/>
</dbReference>
<dbReference type="EMBL" id="CAKOFQ010007018">
    <property type="protein sequence ID" value="CAH1987340.1"/>
    <property type="molecule type" value="Genomic_DNA"/>
</dbReference>
<dbReference type="Gene3D" id="2.20.110.10">
    <property type="entry name" value="Histone H3 K4-specific methyltransferase SET7/9 N-terminal domain"/>
    <property type="match status" value="3"/>
</dbReference>
<dbReference type="InterPro" id="IPR003409">
    <property type="entry name" value="MORN"/>
</dbReference>
<comment type="subcellular location">
    <subcellularLocation>
        <location evidence="1">Cytoplasmic vesicle</location>
        <location evidence="1">Secretory vesicle</location>
        <location evidence="1">Acrosome</location>
    </subcellularLocation>
</comment>